<feature type="domain" description="Copper resistance protein D" evidence="7">
    <location>
        <begin position="166"/>
        <end position="262"/>
    </location>
</feature>
<name>A0A433RYE7_9BACL</name>
<evidence type="ECO:0000256" key="2">
    <source>
        <dbReference type="ARBA" id="ARBA00022475"/>
    </source>
</evidence>
<accession>A0A433RYE7</accession>
<dbReference type="AlphaFoldDB" id="A0A433RYE7"/>
<evidence type="ECO:0000256" key="4">
    <source>
        <dbReference type="ARBA" id="ARBA00022989"/>
    </source>
</evidence>
<sequence length="355" mass="39269">MLEISQAFLYICLAILTGTFVLYSVPAQKRPEIVVPKKWLLISAVAIPILSFVAVIEVIINLGARIGYLDATLLVLSSTTVGLAWVMTLAFSIMLIILVARGMFARFGLLIMVILMMTLAWGSHATSMNFTTGIISDFLHTIAMSVWVGTLFVVSFFAKNTANWLAFLKWFSIVAAASLFTIIISGLILMGVLVPSYVTSWLTNYGQGLFLKHMFVVPIVLLAFANMIIARFMLKRDMPFNPLPWVRIESSFLMIILIITAFFTQQQPPVHELTQSMVSPVFQWLHGGAAIDGDTVMNFAFSGVAVAFLSLATISLCIFLMSFLIRQIPAYVTFILGFIAAVSTYIFVMKSIVLL</sequence>
<dbReference type="PANTHER" id="PTHR34820">
    <property type="entry name" value="INNER MEMBRANE PROTEIN YEBZ"/>
    <property type="match status" value="1"/>
</dbReference>
<feature type="transmembrane region" description="Helical" evidence="6">
    <location>
        <begin position="82"/>
        <end position="100"/>
    </location>
</feature>
<dbReference type="GO" id="GO:0006825">
    <property type="term" value="P:copper ion transport"/>
    <property type="evidence" value="ECO:0007669"/>
    <property type="project" value="InterPro"/>
</dbReference>
<protein>
    <submittedName>
        <fullName evidence="8">Copper-binding protein</fullName>
    </submittedName>
</protein>
<dbReference type="EMBL" id="JTFC01000005">
    <property type="protein sequence ID" value="RUS58304.1"/>
    <property type="molecule type" value="Genomic_DNA"/>
</dbReference>
<organism evidence="8 9">
    <name type="scientific">Candidatus Kurthia intestinigallinarum</name>
    <dbReference type="NCBI Taxonomy" id="1562256"/>
    <lineage>
        <taxon>Bacteria</taxon>
        <taxon>Bacillati</taxon>
        <taxon>Bacillota</taxon>
        <taxon>Bacilli</taxon>
        <taxon>Bacillales</taxon>
        <taxon>Caryophanaceae</taxon>
        <taxon>Kurthia</taxon>
    </lineage>
</organism>
<feature type="transmembrane region" description="Helical" evidence="6">
    <location>
        <begin position="138"/>
        <end position="158"/>
    </location>
</feature>
<feature type="transmembrane region" description="Helical" evidence="6">
    <location>
        <begin position="6"/>
        <end position="27"/>
    </location>
</feature>
<feature type="transmembrane region" description="Helical" evidence="6">
    <location>
        <begin position="214"/>
        <end position="234"/>
    </location>
</feature>
<feature type="transmembrane region" description="Helical" evidence="6">
    <location>
        <begin position="170"/>
        <end position="194"/>
    </location>
</feature>
<keyword evidence="5 6" id="KW-0472">Membrane</keyword>
<comment type="subcellular location">
    <subcellularLocation>
        <location evidence="1">Cell membrane</location>
        <topology evidence="1">Multi-pass membrane protein</topology>
    </subcellularLocation>
</comment>
<feature type="transmembrane region" description="Helical" evidence="6">
    <location>
        <begin position="246"/>
        <end position="264"/>
    </location>
</feature>
<evidence type="ECO:0000313" key="9">
    <source>
        <dbReference type="Proteomes" id="UP000288623"/>
    </source>
</evidence>
<evidence type="ECO:0000256" key="3">
    <source>
        <dbReference type="ARBA" id="ARBA00022692"/>
    </source>
</evidence>
<evidence type="ECO:0000256" key="6">
    <source>
        <dbReference type="SAM" id="Phobius"/>
    </source>
</evidence>
<proteinExistence type="predicted"/>
<dbReference type="Proteomes" id="UP000288623">
    <property type="component" value="Unassembled WGS sequence"/>
</dbReference>
<feature type="transmembrane region" description="Helical" evidence="6">
    <location>
        <begin position="107"/>
        <end position="126"/>
    </location>
</feature>
<feature type="transmembrane region" description="Helical" evidence="6">
    <location>
        <begin position="299"/>
        <end position="321"/>
    </location>
</feature>
<comment type="caution">
    <text evidence="8">The sequence shown here is derived from an EMBL/GenBank/DDBJ whole genome shotgun (WGS) entry which is preliminary data.</text>
</comment>
<dbReference type="RefSeq" id="WP_126989066.1">
    <property type="nucleotide sequence ID" value="NZ_JTFC01000005.1"/>
</dbReference>
<keyword evidence="4 6" id="KW-1133">Transmembrane helix</keyword>
<dbReference type="InterPro" id="IPR008457">
    <property type="entry name" value="Cu-R_CopD_dom"/>
</dbReference>
<dbReference type="Pfam" id="PF05425">
    <property type="entry name" value="CopD"/>
    <property type="match status" value="1"/>
</dbReference>
<evidence type="ECO:0000256" key="5">
    <source>
        <dbReference type="ARBA" id="ARBA00023136"/>
    </source>
</evidence>
<feature type="transmembrane region" description="Helical" evidence="6">
    <location>
        <begin position="39"/>
        <end position="62"/>
    </location>
</feature>
<reference evidence="8 9" key="1">
    <citation type="submission" date="2014-11" db="EMBL/GenBank/DDBJ databases">
        <title>Genome sequence and analysis of novel Kurthia sp.</title>
        <authorList>
            <person name="Lawson J.N."/>
            <person name="Gonzalez J.E."/>
            <person name="Rinauldi L."/>
            <person name="Xuan Z."/>
            <person name="Firman A."/>
            <person name="Shaddox L."/>
            <person name="Trudeau A."/>
            <person name="Shah S."/>
            <person name="Reiman D."/>
        </authorList>
    </citation>
    <scope>NUCLEOTIDE SEQUENCE [LARGE SCALE GENOMIC DNA]</scope>
    <source>
        <strain evidence="8 9">3B1D</strain>
    </source>
</reference>
<feature type="transmembrane region" description="Helical" evidence="6">
    <location>
        <begin position="328"/>
        <end position="348"/>
    </location>
</feature>
<dbReference type="GO" id="GO:0005886">
    <property type="term" value="C:plasma membrane"/>
    <property type="evidence" value="ECO:0007669"/>
    <property type="project" value="UniProtKB-SubCell"/>
</dbReference>
<evidence type="ECO:0000259" key="7">
    <source>
        <dbReference type="Pfam" id="PF05425"/>
    </source>
</evidence>
<dbReference type="PANTHER" id="PTHR34820:SF4">
    <property type="entry name" value="INNER MEMBRANE PROTEIN YEBZ"/>
    <property type="match status" value="1"/>
</dbReference>
<keyword evidence="3 6" id="KW-0812">Transmembrane</keyword>
<dbReference type="OrthoDB" id="2387346at2"/>
<evidence type="ECO:0000313" key="8">
    <source>
        <dbReference type="EMBL" id="RUS58304.1"/>
    </source>
</evidence>
<evidence type="ECO:0000256" key="1">
    <source>
        <dbReference type="ARBA" id="ARBA00004651"/>
    </source>
</evidence>
<dbReference type="InterPro" id="IPR032694">
    <property type="entry name" value="CopC/D"/>
</dbReference>
<gene>
    <name evidence="8" type="ORF">QI30_00885</name>
</gene>
<keyword evidence="9" id="KW-1185">Reference proteome</keyword>
<keyword evidence="2" id="KW-1003">Cell membrane</keyword>